<dbReference type="PANTHER" id="PTHR21737:SF3">
    <property type="entry name" value="POLYGLUTAMINE-BINDING PROTEIN 1"/>
    <property type="match status" value="1"/>
</dbReference>
<dbReference type="Pfam" id="PF00397">
    <property type="entry name" value="WW"/>
    <property type="match status" value="1"/>
</dbReference>
<protein>
    <recommendedName>
        <fullName evidence="3">Polyglutamine-binding protein 1</fullName>
    </recommendedName>
    <alternativeName>
        <fullName evidence="13">Polyglutamine tract-binding protein 1</fullName>
    </alternativeName>
</protein>
<evidence type="ECO:0000256" key="3">
    <source>
        <dbReference type="ARBA" id="ARBA00021117"/>
    </source>
</evidence>
<evidence type="ECO:0000256" key="11">
    <source>
        <dbReference type="ARBA" id="ARBA00023187"/>
    </source>
</evidence>
<keyword evidence="5" id="KW-0399">Innate immunity</keyword>
<dbReference type="SMART" id="SM00456">
    <property type="entry name" value="WW"/>
    <property type="match status" value="1"/>
</dbReference>
<dbReference type="CDD" id="cd00201">
    <property type="entry name" value="WW"/>
    <property type="match status" value="1"/>
</dbReference>
<dbReference type="GO" id="GO:0045087">
    <property type="term" value="P:innate immune response"/>
    <property type="evidence" value="ECO:0007669"/>
    <property type="project" value="UniProtKB-KW"/>
</dbReference>
<dbReference type="EMBL" id="JACVVK020000019">
    <property type="protein sequence ID" value="KAK7503663.1"/>
    <property type="molecule type" value="Genomic_DNA"/>
</dbReference>
<evidence type="ECO:0000256" key="7">
    <source>
        <dbReference type="ARBA" id="ARBA00022737"/>
    </source>
</evidence>
<evidence type="ECO:0000313" key="17">
    <source>
        <dbReference type="EMBL" id="KAK7503663.1"/>
    </source>
</evidence>
<evidence type="ECO:0000259" key="16">
    <source>
        <dbReference type="PROSITE" id="PS50020"/>
    </source>
</evidence>
<dbReference type="InterPro" id="IPR001202">
    <property type="entry name" value="WW_dom"/>
</dbReference>
<keyword evidence="9" id="KW-0805">Transcription regulation</keyword>
<dbReference type="Proteomes" id="UP001519460">
    <property type="component" value="Unassembled WGS sequence"/>
</dbReference>
<dbReference type="GO" id="GO:0016607">
    <property type="term" value="C:nuclear speck"/>
    <property type="evidence" value="ECO:0007669"/>
    <property type="project" value="UniProtKB-SubCell"/>
</dbReference>
<comment type="subcellular location">
    <subcellularLocation>
        <location evidence="2">Cytoplasmic granule</location>
    </subcellularLocation>
    <subcellularLocation>
        <location evidence="1">Nucleus speckle</location>
    </subcellularLocation>
</comment>
<evidence type="ECO:0000256" key="12">
    <source>
        <dbReference type="ARBA" id="ARBA00023242"/>
    </source>
</evidence>
<feature type="compositionally biased region" description="Acidic residues" evidence="15">
    <location>
        <begin position="194"/>
        <end position="212"/>
    </location>
</feature>
<evidence type="ECO:0000256" key="9">
    <source>
        <dbReference type="ARBA" id="ARBA00023015"/>
    </source>
</evidence>
<feature type="compositionally biased region" description="Basic and acidic residues" evidence="15">
    <location>
        <begin position="213"/>
        <end position="231"/>
    </location>
</feature>
<dbReference type="SUPFAM" id="SSF51045">
    <property type="entry name" value="WW domain"/>
    <property type="match status" value="1"/>
</dbReference>
<keyword evidence="8" id="KW-0391">Immunity</keyword>
<feature type="compositionally biased region" description="Basic and acidic residues" evidence="15">
    <location>
        <begin position="240"/>
        <end position="252"/>
    </location>
</feature>
<evidence type="ECO:0000256" key="5">
    <source>
        <dbReference type="ARBA" id="ARBA00022588"/>
    </source>
</evidence>
<dbReference type="Gene3D" id="3.40.30.10">
    <property type="entry name" value="Glutaredoxin"/>
    <property type="match status" value="1"/>
</dbReference>
<evidence type="ECO:0000256" key="13">
    <source>
        <dbReference type="ARBA" id="ARBA00042167"/>
    </source>
</evidence>
<keyword evidence="18" id="KW-1185">Reference proteome</keyword>
<comment type="subunit">
    <text evidence="14">Interacts with POU3F2/Brn-2, ATXN1, TXNL4A, HTT and AR. Interaction with ATXN1 correlates positively with the length of the polyglutamine tract. Interacts with RNA polymerase II large subunit in a phosphorylation-dependent manner. Forms a ternary complex with ATXN1 mutant and phosphorylated RNA polymerase II. Interacts (via C-terminus) with TXNL4A and CD2BP2. Interacts (via WW domain) with ATN1 and SF3B1, and may interact with additional splice factors. Interacts (via WW domain) with WBP11; Leading to reduce interaction between PQBP1 and TXNL4A. Interacts with CAPRIN1. Interacts with DDX1. Interacts with SFPQ. Interacts with KHSRP.</text>
</comment>
<dbReference type="Gene3D" id="2.20.70.10">
    <property type="match status" value="1"/>
</dbReference>
<keyword evidence="11" id="KW-0508">mRNA splicing</keyword>
<evidence type="ECO:0000256" key="1">
    <source>
        <dbReference type="ARBA" id="ARBA00004324"/>
    </source>
</evidence>
<evidence type="ECO:0000256" key="10">
    <source>
        <dbReference type="ARBA" id="ARBA00023163"/>
    </source>
</evidence>
<reference evidence="17 18" key="1">
    <citation type="journal article" date="2023" name="Sci. Data">
        <title>Genome assembly of the Korean intertidal mud-creeper Batillaria attramentaria.</title>
        <authorList>
            <person name="Patra A.K."/>
            <person name="Ho P.T."/>
            <person name="Jun S."/>
            <person name="Lee S.J."/>
            <person name="Kim Y."/>
            <person name="Won Y.J."/>
        </authorList>
    </citation>
    <scope>NUCLEOTIDE SEQUENCE [LARGE SCALE GENOMIC DNA]</scope>
    <source>
        <strain evidence="17">Wonlab-2016</strain>
    </source>
</reference>
<evidence type="ECO:0000256" key="8">
    <source>
        <dbReference type="ARBA" id="ARBA00022859"/>
    </source>
</evidence>
<feature type="region of interest" description="Disordered" evidence="15">
    <location>
        <begin position="194"/>
        <end position="313"/>
    </location>
</feature>
<proteinExistence type="predicted"/>
<evidence type="ECO:0000256" key="6">
    <source>
        <dbReference type="ARBA" id="ARBA00022664"/>
    </source>
</evidence>
<feature type="domain" description="WW" evidence="16">
    <location>
        <begin position="116"/>
        <end position="150"/>
    </location>
</feature>
<dbReference type="PROSITE" id="PS50020">
    <property type="entry name" value="WW_DOMAIN_2"/>
    <property type="match status" value="1"/>
</dbReference>
<keyword evidence="12" id="KW-0539">Nucleus</keyword>
<dbReference type="GO" id="GO:0008380">
    <property type="term" value="P:RNA splicing"/>
    <property type="evidence" value="ECO:0007669"/>
    <property type="project" value="UniProtKB-KW"/>
</dbReference>
<keyword evidence="10" id="KW-0804">Transcription</keyword>
<keyword evidence="4" id="KW-0597">Phosphoprotein</keyword>
<evidence type="ECO:0000256" key="2">
    <source>
        <dbReference type="ARBA" id="ARBA00004463"/>
    </source>
</evidence>
<gene>
    <name evidence="17" type="ORF">BaRGS_00005202</name>
</gene>
<keyword evidence="6" id="KW-0507">mRNA processing</keyword>
<comment type="caution">
    <text evidence="17">The sequence shown here is derived from an EMBL/GenBank/DDBJ whole genome shotgun (WGS) entry which is preliminary data.</text>
</comment>
<feature type="region of interest" description="Disordered" evidence="15">
    <location>
        <begin position="42"/>
        <end position="64"/>
    </location>
</feature>
<dbReference type="AlphaFoldDB" id="A0ABD0LWA5"/>
<evidence type="ECO:0000256" key="15">
    <source>
        <dbReference type="SAM" id="MobiDB-lite"/>
    </source>
</evidence>
<evidence type="ECO:0000256" key="4">
    <source>
        <dbReference type="ARBA" id="ARBA00022553"/>
    </source>
</evidence>
<sequence length="313" mass="35540">MPLPAALLARLSKRGIIKEQPQPLPPKPEEVEEVFAEDYDDLAKPELPTTDIRPPAEDPDTGVEDDTQYTHEITACPNRSNPFHVCVKYCKNRYGMKKFSPDPKMVAKRERMLRKYPLPDGWREVADPDTNRYYYWSLQTDQVCWLSPGHPKAVITMSAEKLQAAALGRGLLSSLDDDFEEGEEDMMDNVDEEKMEADSDMSDSMSDSDSEEERQRSRSRREVERDSDKRGSRSRGSWRQGDRRGRKRKDDLDPMDPASYSDIPRGGWTDGLDTRGSAKTGVDVTASGPLFQQRPYPSPGDILRANQQLKKPA</sequence>
<name>A0ABD0LWA5_9CAEN</name>
<evidence type="ECO:0000313" key="18">
    <source>
        <dbReference type="Proteomes" id="UP001519460"/>
    </source>
</evidence>
<dbReference type="InterPro" id="IPR036020">
    <property type="entry name" value="WW_dom_sf"/>
</dbReference>
<dbReference type="PANTHER" id="PTHR21737">
    <property type="entry name" value="POLYGLUTAMINE BINDING PROTEIN 1/MARVEL MEMBRANE-ASSOCIATING DOMAIN CONTAINING 3"/>
    <property type="match status" value="1"/>
</dbReference>
<dbReference type="GO" id="GO:0006397">
    <property type="term" value="P:mRNA processing"/>
    <property type="evidence" value="ECO:0007669"/>
    <property type="project" value="UniProtKB-KW"/>
</dbReference>
<keyword evidence="7" id="KW-0677">Repeat</keyword>
<evidence type="ECO:0000256" key="14">
    <source>
        <dbReference type="ARBA" id="ARBA00046362"/>
    </source>
</evidence>
<accession>A0ABD0LWA5</accession>
<organism evidence="17 18">
    <name type="scientific">Batillaria attramentaria</name>
    <dbReference type="NCBI Taxonomy" id="370345"/>
    <lineage>
        <taxon>Eukaryota</taxon>
        <taxon>Metazoa</taxon>
        <taxon>Spiralia</taxon>
        <taxon>Lophotrochozoa</taxon>
        <taxon>Mollusca</taxon>
        <taxon>Gastropoda</taxon>
        <taxon>Caenogastropoda</taxon>
        <taxon>Sorbeoconcha</taxon>
        <taxon>Cerithioidea</taxon>
        <taxon>Batillariidae</taxon>
        <taxon>Batillaria</taxon>
    </lineage>
</organism>